<feature type="transmembrane region" description="Helical" evidence="9">
    <location>
        <begin position="106"/>
        <end position="126"/>
    </location>
</feature>
<keyword evidence="11" id="KW-1185">Reference proteome</keyword>
<keyword evidence="3" id="KW-1003">Cell membrane</keyword>
<dbReference type="Pfam" id="PF03613">
    <property type="entry name" value="EIID-AGA"/>
    <property type="match status" value="1"/>
</dbReference>
<accession>D1AFD2</accession>
<reference evidence="11" key="1">
    <citation type="submission" date="2009-09" db="EMBL/GenBank/DDBJ databases">
        <title>The complete chromosome of Sebaldella termitidis ATCC 33386.</title>
        <authorList>
            <consortium name="US DOE Joint Genome Institute (JGI-PGF)"/>
            <person name="Lucas S."/>
            <person name="Copeland A."/>
            <person name="Lapidus A."/>
            <person name="Glavina del Rio T."/>
            <person name="Dalin E."/>
            <person name="Tice H."/>
            <person name="Bruce D."/>
            <person name="Goodwin L."/>
            <person name="Pitluck S."/>
            <person name="Kyrpides N."/>
            <person name="Mavromatis K."/>
            <person name="Ivanova N."/>
            <person name="Mikhailova N."/>
            <person name="Sims D."/>
            <person name="Meincke L."/>
            <person name="Brettin T."/>
            <person name="Detter J.C."/>
            <person name="Han C."/>
            <person name="Larimer F."/>
            <person name="Land M."/>
            <person name="Hauser L."/>
            <person name="Markowitz V."/>
            <person name="Cheng J.F."/>
            <person name="Hugenholtz P."/>
            <person name="Woyke T."/>
            <person name="Wu D."/>
            <person name="Eisen J.A."/>
        </authorList>
    </citation>
    <scope>NUCLEOTIDE SEQUENCE [LARGE SCALE GENOMIC DNA]</scope>
    <source>
        <strain evidence="11">ATCC 33386 / NCTC 11300</strain>
    </source>
</reference>
<evidence type="ECO:0000256" key="9">
    <source>
        <dbReference type="SAM" id="Phobius"/>
    </source>
</evidence>
<evidence type="ECO:0000256" key="7">
    <source>
        <dbReference type="ARBA" id="ARBA00022989"/>
    </source>
</evidence>
<feature type="transmembrane region" description="Helical" evidence="9">
    <location>
        <begin position="224"/>
        <end position="244"/>
    </location>
</feature>
<dbReference type="STRING" id="526218.Sterm_0949"/>
<feature type="transmembrane region" description="Helical" evidence="9">
    <location>
        <begin position="251"/>
        <end position="271"/>
    </location>
</feature>
<dbReference type="PROSITE" id="PS51108">
    <property type="entry name" value="PTS_EIID"/>
    <property type="match status" value="1"/>
</dbReference>
<keyword evidence="4" id="KW-0762">Sugar transport</keyword>
<evidence type="ECO:0000256" key="8">
    <source>
        <dbReference type="ARBA" id="ARBA00023136"/>
    </source>
</evidence>
<evidence type="ECO:0000256" key="3">
    <source>
        <dbReference type="ARBA" id="ARBA00022475"/>
    </source>
</evidence>
<dbReference type="PANTHER" id="PTHR32502">
    <property type="entry name" value="N-ACETYLGALACTOSAMINE PERMEASE II COMPONENT-RELATED"/>
    <property type="match status" value="1"/>
</dbReference>
<keyword evidence="7 9" id="KW-1133">Transmembrane helix</keyword>
<proteinExistence type="predicted"/>
<keyword evidence="5" id="KW-0598">Phosphotransferase system</keyword>
<dbReference type="EMBL" id="CP001739">
    <property type="protein sequence ID" value="ACZ07817.1"/>
    <property type="molecule type" value="Genomic_DNA"/>
</dbReference>
<evidence type="ECO:0000256" key="5">
    <source>
        <dbReference type="ARBA" id="ARBA00022683"/>
    </source>
</evidence>
<keyword evidence="2" id="KW-0813">Transport</keyword>
<reference evidence="10 11" key="2">
    <citation type="journal article" date="2010" name="Stand. Genomic Sci.">
        <title>Complete genome sequence of Sebaldella termitidis type strain (NCTC 11300).</title>
        <authorList>
            <person name="Harmon-Smith M."/>
            <person name="Celia L."/>
            <person name="Chertkov O."/>
            <person name="Lapidus A."/>
            <person name="Copeland A."/>
            <person name="Glavina Del Rio T."/>
            <person name="Nolan M."/>
            <person name="Lucas S."/>
            <person name="Tice H."/>
            <person name="Cheng J.F."/>
            <person name="Han C."/>
            <person name="Detter J.C."/>
            <person name="Bruce D."/>
            <person name="Goodwin L."/>
            <person name="Pitluck S."/>
            <person name="Pati A."/>
            <person name="Liolios K."/>
            <person name="Ivanova N."/>
            <person name="Mavromatis K."/>
            <person name="Mikhailova N."/>
            <person name="Chen A."/>
            <person name="Palaniappan K."/>
            <person name="Land M."/>
            <person name="Hauser L."/>
            <person name="Chang Y.J."/>
            <person name="Jeffries C.D."/>
            <person name="Brettin T."/>
            <person name="Goker M."/>
            <person name="Beck B."/>
            <person name="Bristow J."/>
            <person name="Eisen J.A."/>
            <person name="Markowitz V."/>
            <person name="Hugenholtz P."/>
            <person name="Kyrpides N.C."/>
            <person name="Klenk H.P."/>
            <person name="Chen F."/>
        </authorList>
    </citation>
    <scope>NUCLEOTIDE SEQUENCE [LARGE SCALE GENOMIC DNA]</scope>
    <source>
        <strain evidence="11">ATCC 33386 / NCTC 11300</strain>
    </source>
</reference>
<gene>
    <name evidence="10" type="ordered locus">Sterm_0949</name>
</gene>
<dbReference type="Proteomes" id="UP000000845">
    <property type="component" value="Chromosome"/>
</dbReference>
<evidence type="ECO:0000256" key="1">
    <source>
        <dbReference type="ARBA" id="ARBA00004651"/>
    </source>
</evidence>
<dbReference type="InterPro" id="IPR050303">
    <property type="entry name" value="GatZ_KbaZ_carbometab"/>
</dbReference>
<evidence type="ECO:0000313" key="10">
    <source>
        <dbReference type="EMBL" id="ACZ07817.1"/>
    </source>
</evidence>
<sequence length="272" mass="29572">MAKHLDKKDIRKAAVTWWVSSHLTYNYQRLQAGAMTTVMGPLLDKMYEGDKEEVTKGLKRHMLYFNTEPRLGAVLPGMTVALEEGLANNPSDDVDDSMITEIKTALMGPLAGIGDTVFAGLLKPIFLSITLGWAAQGYIWGAFAFGIGFTLIDFALTYGMFTQGYKLGMDSIDKFLESGFINKITSFLGIVGLFCLGAMIVKYVSINAVLELELSTGKMSIGTLINKIVPSLLPLGFTLFSFWLQLKGKSITTILLILFAIGFLGGAIGLLG</sequence>
<name>D1AFD2_SEBTE</name>
<evidence type="ECO:0000313" key="11">
    <source>
        <dbReference type="Proteomes" id="UP000000845"/>
    </source>
</evidence>
<dbReference type="PANTHER" id="PTHR32502:SF5">
    <property type="entry name" value="N-ACETYLGALACTOSAMINE PERMEASE IID COMPONENT-RELATED"/>
    <property type="match status" value="1"/>
</dbReference>
<protein>
    <submittedName>
        <fullName evidence="10">PTS system mannose/fructose/sorbose family IID component</fullName>
    </submittedName>
</protein>
<comment type="subcellular location">
    <subcellularLocation>
        <location evidence="1">Cell membrane</location>
        <topology evidence="1">Multi-pass membrane protein</topology>
    </subcellularLocation>
</comment>
<feature type="transmembrane region" description="Helical" evidence="9">
    <location>
        <begin position="180"/>
        <end position="204"/>
    </location>
</feature>
<dbReference type="RefSeq" id="WP_012860413.1">
    <property type="nucleotide sequence ID" value="NC_013517.1"/>
</dbReference>
<dbReference type="GO" id="GO:0005886">
    <property type="term" value="C:plasma membrane"/>
    <property type="evidence" value="ECO:0007669"/>
    <property type="project" value="UniProtKB-SubCell"/>
</dbReference>
<dbReference type="AlphaFoldDB" id="D1AFD2"/>
<dbReference type="GO" id="GO:0009401">
    <property type="term" value="P:phosphoenolpyruvate-dependent sugar phosphotransferase system"/>
    <property type="evidence" value="ECO:0007669"/>
    <property type="project" value="UniProtKB-KW"/>
</dbReference>
<organism evidence="10 11">
    <name type="scientific">Sebaldella termitidis (strain ATCC 33386 / NCTC 11300)</name>
    <dbReference type="NCBI Taxonomy" id="526218"/>
    <lineage>
        <taxon>Bacteria</taxon>
        <taxon>Fusobacteriati</taxon>
        <taxon>Fusobacteriota</taxon>
        <taxon>Fusobacteriia</taxon>
        <taxon>Fusobacteriales</taxon>
        <taxon>Leptotrichiaceae</taxon>
        <taxon>Sebaldella</taxon>
    </lineage>
</organism>
<feature type="transmembrane region" description="Helical" evidence="9">
    <location>
        <begin position="138"/>
        <end position="159"/>
    </location>
</feature>
<evidence type="ECO:0000256" key="2">
    <source>
        <dbReference type="ARBA" id="ARBA00022448"/>
    </source>
</evidence>
<dbReference type="eggNOG" id="COG3716">
    <property type="taxonomic scope" value="Bacteria"/>
</dbReference>
<evidence type="ECO:0000256" key="4">
    <source>
        <dbReference type="ARBA" id="ARBA00022597"/>
    </source>
</evidence>
<dbReference type="InterPro" id="IPR004704">
    <property type="entry name" value="PTS_IID_man"/>
</dbReference>
<evidence type="ECO:0000256" key="6">
    <source>
        <dbReference type="ARBA" id="ARBA00022692"/>
    </source>
</evidence>
<keyword evidence="8 9" id="KW-0472">Membrane</keyword>
<dbReference type="HOGENOM" id="CLU_060742_0_1_0"/>
<dbReference type="KEGG" id="str:Sterm_0949"/>
<keyword evidence="6 9" id="KW-0812">Transmembrane</keyword>